<name>A0ABW1DM18_9DEIO</name>
<comment type="subcellular location">
    <subcellularLocation>
        <location evidence="1">Cell membrane</location>
        <topology evidence="1">Multi-pass membrane protein</topology>
    </subcellularLocation>
</comment>
<feature type="transmembrane region" description="Helical" evidence="7">
    <location>
        <begin position="166"/>
        <end position="188"/>
    </location>
</feature>
<reference evidence="10" key="1">
    <citation type="journal article" date="2019" name="Int. J. Syst. Evol. Microbiol.">
        <title>The Global Catalogue of Microorganisms (GCM) 10K type strain sequencing project: providing services to taxonomists for standard genome sequencing and annotation.</title>
        <authorList>
            <consortium name="The Broad Institute Genomics Platform"/>
            <consortium name="The Broad Institute Genome Sequencing Center for Infectious Disease"/>
            <person name="Wu L."/>
            <person name="Ma J."/>
        </authorList>
    </citation>
    <scope>NUCLEOTIDE SEQUENCE [LARGE SCALE GENOMIC DNA]</scope>
    <source>
        <strain evidence="10">CGMCC 1.15053</strain>
    </source>
</reference>
<feature type="transmembrane region" description="Helical" evidence="7">
    <location>
        <begin position="374"/>
        <end position="394"/>
    </location>
</feature>
<comment type="caution">
    <text evidence="9">The sequence shown here is derived from an EMBL/GenBank/DDBJ whole genome shotgun (WGS) entry which is preliminary data.</text>
</comment>
<evidence type="ECO:0000256" key="3">
    <source>
        <dbReference type="ARBA" id="ARBA00022475"/>
    </source>
</evidence>
<dbReference type="InterPro" id="IPR018076">
    <property type="entry name" value="T2SS_GspF_dom"/>
</dbReference>
<evidence type="ECO:0000313" key="10">
    <source>
        <dbReference type="Proteomes" id="UP001595979"/>
    </source>
</evidence>
<proteinExistence type="inferred from homology"/>
<dbReference type="PANTHER" id="PTHR30012:SF0">
    <property type="entry name" value="TYPE II SECRETION SYSTEM PROTEIN F-RELATED"/>
    <property type="match status" value="1"/>
</dbReference>
<evidence type="ECO:0000313" key="9">
    <source>
        <dbReference type="EMBL" id="MFC5849175.1"/>
    </source>
</evidence>
<dbReference type="EMBL" id="JBHSOH010000015">
    <property type="protein sequence ID" value="MFC5849175.1"/>
    <property type="molecule type" value="Genomic_DNA"/>
</dbReference>
<evidence type="ECO:0000259" key="8">
    <source>
        <dbReference type="Pfam" id="PF00482"/>
    </source>
</evidence>
<dbReference type="Gene3D" id="1.20.81.30">
    <property type="entry name" value="Type II secretion system (T2SS), domain F"/>
    <property type="match status" value="2"/>
</dbReference>
<keyword evidence="10" id="KW-1185">Reference proteome</keyword>
<sequence length="403" mass="43556">MPNFAYNGFNPQGPTQGVITAKDKAAALAELKEKNITAKTLTPASPLTQNIKLSDPLPNGTDMSLLCSQFALMDRSGVNLLETLTSLLQTTANQKLKDALRDIRDGVSRGQELPVALGRHPLIFDKSFVALVKAGIRTNTLDVTLDRVSTMYERNVKVTQEVRGALVQPGITIAIAVAVVILLSIMVIPQMQGMLQGLNVPLPLVTKLILGFSAALRGPIGLLLLGVIVAAVICVQRYIKTEQGKINFDRLVLRIPKIGNLVLLGGLSRVNRTLATLLSNGIAKNEAIGIAAEASGNRVLEDVLRLGRKSVERGDHLYTVLEAHPKLFPATITGMVRTGEAQGELAEMLDRVSDFYERQVETDARNLTKYIEPFMIVFLGVIVGGLVLAVMLPLSEVIKNLST</sequence>
<dbReference type="InterPro" id="IPR003004">
    <property type="entry name" value="GspF/PilC"/>
</dbReference>
<evidence type="ECO:0000256" key="2">
    <source>
        <dbReference type="ARBA" id="ARBA00005745"/>
    </source>
</evidence>
<keyword evidence="3" id="KW-1003">Cell membrane</keyword>
<dbReference type="PANTHER" id="PTHR30012">
    <property type="entry name" value="GENERAL SECRETION PATHWAY PROTEIN"/>
    <property type="match status" value="1"/>
</dbReference>
<gene>
    <name evidence="9" type="ORF">ACFPQ6_12735</name>
</gene>
<protein>
    <submittedName>
        <fullName evidence="9">Type II secretion system F family protein</fullName>
    </submittedName>
</protein>
<keyword evidence="6 7" id="KW-0472">Membrane</keyword>
<evidence type="ECO:0000256" key="6">
    <source>
        <dbReference type="ARBA" id="ARBA00023136"/>
    </source>
</evidence>
<evidence type="ECO:0000256" key="4">
    <source>
        <dbReference type="ARBA" id="ARBA00022692"/>
    </source>
</evidence>
<feature type="domain" description="Type II secretion system protein GspF" evidence="8">
    <location>
        <begin position="272"/>
        <end position="393"/>
    </location>
</feature>
<dbReference type="InterPro" id="IPR042094">
    <property type="entry name" value="T2SS_GspF_sf"/>
</dbReference>
<feature type="domain" description="Type II secretion system protein GspF" evidence="8">
    <location>
        <begin position="67"/>
        <end position="189"/>
    </location>
</feature>
<dbReference type="PRINTS" id="PR00812">
    <property type="entry name" value="BCTERIALGSPF"/>
</dbReference>
<evidence type="ECO:0000256" key="7">
    <source>
        <dbReference type="SAM" id="Phobius"/>
    </source>
</evidence>
<dbReference type="Pfam" id="PF00482">
    <property type="entry name" value="T2SSF"/>
    <property type="match status" value="2"/>
</dbReference>
<accession>A0ABW1DM18</accession>
<dbReference type="RefSeq" id="WP_380049993.1">
    <property type="nucleotide sequence ID" value="NZ_JBHSOH010000015.1"/>
</dbReference>
<dbReference type="Proteomes" id="UP001595979">
    <property type="component" value="Unassembled WGS sequence"/>
</dbReference>
<evidence type="ECO:0000256" key="1">
    <source>
        <dbReference type="ARBA" id="ARBA00004651"/>
    </source>
</evidence>
<keyword evidence="4 7" id="KW-0812">Transmembrane</keyword>
<organism evidence="9 10">
    <name type="scientific">Deinococcus petrolearius</name>
    <dbReference type="NCBI Taxonomy" id="1751295"/>
    <lineage>
        <taxon>Bacteria</taxon>
        <taxon>Thermotogati</taxon>
        <taxon>Deinococcota</taxon>
        <taxon>Deinococci</taxon>
        <taxon>Deinococcales</taxon>
        <taxon>Deinococcaceae</taxon>
        <taxon>Deinococcus</taxon>
    </lineage>
</organism>
<comment type="similarity">
    <text evidence="2">Belongs to the GSP F family.</text>
</comment>
<keyword evidence="5 7" id="KW-1133">Transmembrane helix</keyword>
<feature type="transmembrane region" description="Helical" evidence="7">
    <location>
        <begin position="208"/>
        <end position="235"/>
    </location>
</feature>
<evidence type="ECO:0000256" key="5">
    <source>
        <dbReference type="ARBA" id="ARBA00022989"/>
    </source>
</evidence>